<evidence type="ECO:0000313" key="3">
    <source>
        <dbReference type="RefSeq" id="XP_002936861.1"/>
    </source>
</evidence>
<dbReference type="Proteomes" id="UP000008143">
    <property type="component" value="Chromosome 2"/>
</dbReference>
<gene>
    <name evidence="3 4" type="primary">scimp</name>
</gene>
<dbReference type="OMA" id="IMVCLCR"/>
<dbReference type="GeneID" id="100493225"/>
<dbReference type="CTD" id="388325"/>
<dbReference type="GO" id="GO:0001772">
    <property type="term" value="C:immunological synapse"/>
    <property type="evidence" value="ECO:0007669"/>
    <property type="project" value="InterPro"/>
</dbReference>
<organism evidence="2 3">
    <name type="scientific">Xenopus tropicalis</name>
    <name type="common">Western clawed frog</name>
    <name type="synonym">Silurana tropicalis</name>
    <dbReference type="NCBI Taxonomy" id="8364"/>
    <lineage>
        <taxon>Eukaryota</taxon>
        <taxon>Metazoa</taxon>
        <taxon>Chordata</taxon>
        <taxon>Craniata</taxon>
        <taxon>Vertebrata</taxon>
        <taxon>Euteleostomi</taxon>
        <taxon>Amphibia</taxon>
        <taxon>Batrachia</taxon>
        <taxon>Anura</taxon>
        <taxon>Pipoidea</taxon>
        <taxon>Pipidae</taxon>
        <taxon>Xenopodinae</taxon>
        <taxon>Xenopus</taxon>
        <taxon>Silurana</taxon>
    </lineage>
</organism>
<dbReference type="OrthoDB" id="9909835at2759"/>
<dbReference type="Pfam" id="PF15050">
    <property type="entry name" value="SCIMP"/>
    <property type="match status" value="1"/>
</dbReference>
<keyword evidence="1" id="KW-0472">Membrane</keyword>
<dbReference type="Xenbase" id="XB-GENE-29099383">
    <property type="gene designation" value="scimp"/>
</dbReference>
<dbReference type="InterPro" id="IPR028181">
    <property type="entry name" value="SCIMP"/>
</dbReference>
<evidence type="ECO:0000256" key="1">
    <source>
        <dbReference type="SAM" id="Phobius"/>
    </source>
</evidence>
<evidence type="ECO:0000313" key="2">
    <source>
        <dbReference type="Proteomes" id="UP000008143"/>
    </source>
</evidence>
<proteinExistence type="predicted"/>
<feature type="transmembrane region" description="Helical" evidence="1">
    <location>
        <begin position="12"/>
        <end position="32"/>
    </location>
</feature>
<dbReference type="AlphaFoldDB" id="A0A8J0QSY2"/>
<dbReference type="KEGG" id="xtr:100493225"/>
<keyword evidence="1" id="KW-1133">Transmembrane helix</keyword>
<dbReference type="RefSeq" id="XP_002936861.1">
    <property type="nucleotide sequence ID" value="XM_002936815.5"/>
</dbReference>
<reference evidence="3" key="1">
    <citation type="submission" date="2025-08" db="UniProtKB">
        <authorList>
            <consortium name="RefSeq"/>
        </authorList>
    </citation>
    <scope>IDENTIFICATION</scope>
    <source>
        <strain evidence="3">Nigerian</strain>
        <tissue evidence="3">Liver and blood</tissue>
    </source>
</reference>
<keyword evidence="1" id="KW-0812">Transmembrane</keyword>
<protein>
    <submittedName>
        <fullName evidence="3">SLP adapter and CSK-interacting membrane protein</fullName>
    </submittedName>
</protein>
<evidence type="ECO:0000313" key="4">
    <source>
        <dbReference type="Xenbase" id="XB-GENE-29099383"/>
    </source>
</evidence>
<dbReference type="AGR" id="Xenbase:XB-GENE-29099383"/>
<accession>A0A8J0QSY2</accession>
<sequence>MDTPWYRQYFWLLVFAGIVLFTAIISLIMVCLCRTQFSKGLSARIQKSFRQKSRNQTQRQANQVIMDNSIYTSSPRITAANPDSRVDSNRQGLQQNTFPVYAVAEKKEKQLQYVNVEFEFKPENNFQTSVEYKQEQTGKEFVNIVPEWEDMPNGEYIDILPEDDDINELYDDVQF</sequence>
<keyword evidence="2" id="KW-1185">Reference proteome</keyword>
<name>A0A8J0QSY2_XENTR</name>
<dbReference type="GO" id="GO:0097197">
    <property type="term" value="C:tetraspanin-enriched microdomain"/>
    <property type="evidence" value="ECO:0007669"/>
    <property type="project" value="InterPro"/>
</dbReference>